<gene>
    <name evidence="3" type="ORF">QBC34DRAFT_444342</name>
</gene>
<dbReference type="EMBL" id="MU866026">
    <property type="protein sequence ID" value="KAK4442224.1"/>
    <property type="molecule type" value="Genomic_DNA"/>
</dbReference>
<feature type="domain" description="Clr5" evidence="2">
    <location>
        <begin position="16"/>
        <end position="66"/>
    </location>
</feature>
<reference evidence="3" key="1">
    <citation type="journal article" date="2023" name="Mol. Phylogenet. Evol.">
        <title>Genome-scale phylogeny and comparative genomics of the fungal order Sordariales.</title>
        <authorList>
            <person name="Hensen N."/>
            <person name="Bonometti L."/>
            <person name="Westerberg I."/>
            <person name="Brannstrom I.O."/>
            <person name="Guillou S."/>
            <person name="Cros-Aarteil S."/>
            <person name="Calhoun S."/>
            <person name="Haridas S."/>
            <person name="Kuo A."/>
            <person name="Mondo S."/>
            <person name="Pangilinan J."/>
            <person name="Riley R."/>
            <person name="LaButti K."/>
            <person name="Andreopoulos B."/>
            <person name="Lipzen A."/>
            <person name="Chen C."/>
            <person name="Yan M."/>
            <person name="Daum C."/>
            <person name="Ng V."/>
            <person name="Clum A."/>
            <person name="Steindorff A."/>
            <person name="Ohm R.A."/>
            <person name="Martin F."/>
            <person name="Silar P."/>
            <person name="Natvig D.O."/>
            <person name="Lalanne C."/>
            <person name="Gautier V."/>
            <person name="Ament-Velasquez S.L."/>
            <person name="Kruys A."/>
            <person name="Hutchinson M.I."/>
            <person name="Powell A.J."/>
            <person name="Barry K."/>
            <person name="Miller A.N."/>
            <person name="Grigoriev I.V."/>
            <person name="Debuchy R."/>
            <person name="Gladieux P."/>
            <person name="Hiltunen Thoren M."/>
            <person name="Johannesson H."/>
        </authorList>
    </citation>
    <scope>NUCLEOTIDE SEQUENCE</scope>
    <source>
        <strain evidence="3">PSN243</strain>
    </source>
</reference>
<dbReference type="AlphaFoldDB" id="A0AAV9G134"/>
<reference evidence="3" key="2">
    <citation type="submission" date="2023-05" db="EMBL/GenBank/DDBJ databases">
        <authorList>
            <consortium name="Lawrence Berkeley National Laboratory"/>
            <person name="Steindorff A."/>
            <person name="Hensen N."/>
            <person name="Bonometti L."/>
            <person name="Westerberg I."/>
            <person name="Brannstrom I.O."/>
            <person name="Guillou S."/>
            <person name="Cros-Aarteil S."/>
            <person name="Calhoun S."/>
            <person name="Haridas S."/>
            <person name="Kuo A."/>
            <person name="Mondo S."/>
            <person name="Pangilinan J."/>
            <person name="Riley R."/>
            <person name="Labutti K."/>
            <person name="Andreopoulos B."/>
            <person name="Lipzen A."/>
            <person name="Chen C."/>
            <person name="Yanf M."/>
            <person name="Daum C."/>
            <person name="Ng V."/>
            <person name="Clum A."/>
            <person name="Ohm R."/>
            <person name="Martin F."/>
            <person name="Silar P."/>
            <person name="Natvig D."/>
            <person name="Lalanne C."/>
            <person name="Gautier V."/>
            <person name="Ament-Velasquez S.L."/>
            <person name="Kruys A."/>
            <person name="Hutchinson M.I."/>
            <person name="Powell A.J."/>
            <person name="Barry K."/>
            <person name="Miller A.N."/>
            <person name="Grigoriev I.V."/>
            <person name="Debuchy R."/>
            <person name="Gladieux P."/>
            <person name="Thoren M.H."/>
            <person name="Johannesson H."/>
        </authorList>
    </citation>
    <scope>NUCLEOTIDE SEQUENCE</scope>
    <source>
        <strain evidence="3">PSN243</strain>
    </source>
</reference>
<evidence type="ECO:0000313" key="3">
    <source>
        <dbReference type="EMBL" id="KAK4442224.1"/>
    </source>
</evidence>
<evidence type="ECO:0000313" key="4">
    <source>
        <dbReference type="Proteomes" id="UP001321760"/>
    </source>
</evidence>
<dbReference type="Pfam" id="PF14420">
    <property type="entry name" value="Clr5"/>
    <property type="match status" value="1"/>
</dbReference>
<evidence type="ECO:0000256" key="1">
    <source>
        <dbReference type="SAM" id="MobiDB-lite"/>
    </source>
</evidence>
<keyword evidence="4" id="KW-1185">Reference proteome</keyword>
<name>A0AAV9G134_9PEZI</name>
<organism evidence="3 4">
    <name type="scientific">Podospora aff. communis PSN243</name>
    <dbReference type="NCBI Taxonomy" id="3040156"/>
    <lineage>
        <taxon>Eukaryota</taxon>
        <taxon>Fungi</taxon>
        <taxon>Dikarya</taxon>
        <taxon>Ascomycota</taxon>
        <taxon>Pezizomycotina</taxon>
        <taxon>Sordariomycetes</taxon>
        <taxon>Sordariomycetidae</taxon>
        <taxon>Sordariales</taxon>
        <taxon>Podosporaceae</taxon>
        <taxon>Podospora</taxon>
    </lineage>
</organism>
<accession>A0AAV9G134</accession>
<dbReference type="InterPro" id="IPR025676">
    <property type="entry name" value="Clr5_dom"/>
</dbReference>
<protein>
    <recommendedName>
        <fullName evidence="2">Clr5 domain-containing protein</fullName>
    </recommendedName>
</protein>
<feature type="compositionally biased region" description="Low complexity" evidence="1">
    <location>
        <begin position="86"/>
        <end position="95"/>
    </location>
</feature>
<comment type="caution">
    <text evidence="3">The sequence shown here is derived from an EMBL/GenBank/DDBJ whole genome shotgun (WGS) entry which is preliminary data.</text>
</comment>
<proteinExistence type="predicted"/>
<feature type="region of interest" description="Disordered" evidence="1">
    <location>
        <begin position="363"/>
        <end position="399"/>
    </location>
</feature>
<evidence type="ECO:0000259" key="2">
    <source>
        <dbReference type="Pfam" id="PF14420"/>
    </source>
</evidence>
<dbReference type="Proteomes" id="UP001321760">
    <property type="component" value="Unassembled WGS sequence"/>
</dbReference>
<sequence>MATADGPKGPAMRIAPEQWAKYRAIIGEKYAKENLQDLMKKMQEEHGFVATKRQYVHQLDKWGMFKYKSSARTRAPQRPAPPPEPASTSSHSATPEAEEPHPDASALPPTFPFAAWMLTKNGPPPRTAFVAEPLFPTLRDEAETPKSISPQKRQKEDDHVPENLSPGVGILTCPYRRRNPRRFNVRDHQSCAMGVFTDMAQVKLHVRTNHLTSWHNLKCPRCQRVFLTLKDVGAHLAVPTSQICDLAPDDMPVDPEDGINFEVERSLRGSMKETGNIIKLWNALWRELFPQDTRVLPPYFEAPVEHFELWDFILKDFPKRAVLEFVSRADLAKQAEIEERLHNVLTKTLEAFPGPTFMIAGHSFENPTTGTAGSRHETNTNPSSAAASQPDGDQWTGDDREVEPWLGWFKPPGAITRPSHLAHRRAL</sequence>
<dbReference type="PANTHER" id="PTHR38166">
    <property type="entry name" value="C2H2-TYPE DOMAIN-CONTAINING PROTEIN-RELATED"/>
    <property type="match status" value="1"/>
</dbReference>
<feature type="region of interest" description="Disordered" evidence="1">
    <location>
        <begin position="141"/>
        <end position="165"/>
    </location>
</feature>
<dbReference type="PANTHER" id="PTHR38166:SF1">
    <property type="entry name" value="C2H2-TYPE DOMAIN-CONTAINING PROTEIN"/>
    <property type="match status" value="1"/>
</dbReference>
<feature type="region of interest" description="Disordered" evidence="1">
    <location>
        <begin position="68"/>
        <end position="108"/>
    </location>
</feature>